<comment type="caution">
    <text evidence="1">The sequence shown here is derived from an EMBL/GenBank/DDBJ whole genome shotgun (WGS) entry which is preliminary data.</text>
</comment>
<dbReference type="SUPFAM" id="SSF141571">
    <property type="entry name" value="Pentapeptide repeat-like"/>
    <property type="match status" value="1"/>
</dbReference>
<dbReference type="EMBL" id="JACEIP010000014">
    <property type="protein sequence ID" value="MBA4543291.1"/>
    <property type="molecule type" value="Genomic_DNA"/>
</dbReference>
<dbReference type="Pfam" id="PF00805">
    <property type="entry name" value="Pentapeptide"/>
    <property type="match status" value="1"/>
</dbReference>
<dbReference type="InterPro" id="IPR001646">
    <property type="entry name" value="5peptide_repeat"/>
</dbReference>
<proteinExistence type="predicted"/>
<sequence length="151" mass="17541">MDRNNWEKRKKLCVDEIDFRDIDLTKYPVDQAYMTACIFDGMNLNNKDMFASLICSSTFRSANLEYADFYKADVSYVDFTNADAQNARFAKCECIETVFAKTDLTNASLFDHADFREKVLILVLPKIRYFEDEKAREWLISYSLTAGEKNG</sequence>
<reference evidence="1 2" key="1">
    <citation type="submission" date="2020-07" db="EMBL/GenBank/DDBJ databases">
        <authorList>
            <person name="Feng H."/>
        </authorList>
    </citation>
    <scope>NUCLEOTIDE SEQUENCE [LARGE SCALE GENOMIC DNA]</scope>
    <source>
        <strain evidence="2">s-11</strain>
    </source>
</reference>
<dbReference type="OrthoDB" id="2844859at2"/>
<protein>
    <submittedName>
        <fullName evidence="1">Pentapeptide repeat-containing protein</fullName>
    </submittedName>
</protein>
<dbReference type="Gene3D" id="2.160.20.80">
    <property type="entry name" value="E3 ubiquitin-protein ligase SopA"/>
    <property type="match status" value="1"/>
</dbReference>
<organism evidence="1 2">
    <name type="scientific">Thermoactinomyces daqus</name>
    <dbReference type="NCBI Taxonomy" id="1329516"/>
    <lineage>
        <taxon>Bacteria</taxon>
        <taxon>Bacillati</taxon>
        <taxon>Bacillota</taxon>
        <taxon>Bacilli</taxon>
        <taxon>Bacillales</taxon>
        <taxon>Thermoactinomycetaceae</taxon>
        <taxon>Thermoactinomyces</taxon>
    </lineage>
</organism>
<dbReference type="RefSeq" id="WP_081943723.1">
    <property type="nucleotide sequence ID" value="NZ_JACEIP010000014.1"/>
</dbReference>
<gene>
    <name evidence="1" type="ORF">H1164_10325</name>
</gene>
<evidence type="ECO:0000313" key="1">
    <source>
        <dbReference type="EMBL" id="MBA4543291.1"/>
    </source>
</evidence>
<dbReference type="AlphaFoldDB" id="A0A7W1XAY1"/>
<name>A0A7W1XAY1_9BACL</name>
<dbReference type="Proteomes" id="UP000530514">
    <property type="component" value="Unassembled WGS sequence"/>
</dbReference>
<keyword evidence="2" id="KW-1185">Reference proteome</keyword>
<accession>A0A7W1XAY1</accession>
<evidence type="ECO:0000313" key="2">
    <source>
        <dbReference type="Proteomes" id="UP000530514"/>
    </source>
</evidence>